<sequence length="451" mass="46461">MRRNSVDTAIASLALPALATLAADPLASLIDIAYLGHLGSLQLASVGVALSIFGTVTKLLNIPLLSVTTNIVATAVGSNADDKDLQIGLAASTSLLIAVLVSLAEGAALVVLGGNGLSLWGIHPGSPMRYDALDFLQIKALGAPATLLLMVSQGVYRGLGDTKMPLWGTIGCNVINVILDPLLIFGLGWGVRGAAIATVVAEGAAAFWLIASLGRKYSLSLAGRSAMASLSSFLGPTGLLALRTVAISGTFALATSLAARSDLAHAAAHQICIQLWLASSLLADSLAVAAQTLLAQGLAANELDKVRKVAERTLQLGLGLGVSLATVLALTSGALPQLFTRDPAVIAAIGHIFPWVILSQPINALAFVWDGVLYGAGGFEYAAKAMAVCATPAIGCMLLALLAPGAPDLELGAVWLGLTVLMSMRSITIYIPWKLQRSPFDRFFGEVAKDL</sequence>
<name>A0ABR2YYT1_9CHLO</name>
<dbReference type="NCBIfam" id="TIGR00797">
    <property type="entry name" value="matE"/>
    <property type="match status" value="1"/>
</dbReference>
<keyword evidence="6 8" id="KW-1133">Transmembrane helix</keyword>
<comment type="subcellular location">
    <subcellularLocation>
        <location evidence="1">Cell membrane</location>
        <topology evidence="1">Multi-pass membrane protein</topology>
    </subcellularLocation>
</comment>
<keyword evidence="3" id="KW-0813">Transport</keyword>
<dbReference type="Proteomes" id="UP001491310">
    <property type="component" value="Unassembled WGS sequence"/>
</dbReference>
<dbReference type="InterPro" id="IPR048279">
    <property type="entry name" value="MdtK-like"/>
</dbReference>
<dbReference type="PANTHER" id="PTHR42893">
    <property type="entry name" value="PROTEIN DETOXIFICATION 44, CHLOROPLASTIC-RELATED"/>
    <property type="match status" value="1"/>
</dbReference>
<feature type="transmembrane region" description="Helical" evidence="8">
    <location>
        <begin position="345"/>
        <end position="369"/>
    </location>
</feature>
<dbReference type="PANTHER" id="PTHR42893:SF46">
    <property type="entry name" value="PROTEIN DETOXIFICATION 44, CHLOROPLASTIC"/>
    <property type="match status" value="1"/>
</dbReference>
<evidence type="ECO:0000256" key="7">
    <source>
        <dbReference type="ARBA" id="ARBA00023136"/>
    </source>
</evidence>
<feature type="transmembrane region" description="Helical" evidence="8">
    <location>
        <begin position="95"/>
        <end position="120"/>
    </location>
</feature>
<dbReference type="InterPro" id="IPR044644">
    <property type="entry name" value="DinF-like"/>
</dbReference>
<comment type="caution">
    <text evidence="9">The sequence shown here is derived from an EMBL/GenBank/DDBJ whole genome shotgun (WGS) entry which is preliminary data.</text>
</comment>
<evidence type="ECO:0000256" key="4">
    <source>
        <dbReference type="ARBA" id="ARBA00022475"/>
    </source>
</evidence>
<accession>A0ABR2YYT1</accession>
<evidence type="ECO:0000256" key="6">
    <source>
        <dbReference type="ARBA" id="ARBA00022989"/>
    </source>
</evidence>
<dbReference type="Pfam" id="PF01554">
    <property type="entry name" value="MatE"/>
    <property type="match status" value="2"/>
</dbReference>
<evidence type="ECO:0000256" key="2">
    <source>
        <dbReference type="ARBA" id="ARBA00010199"/>
    </source>
</evidence>
<dbReference type="EMBL" id="JALJOT010000003">
    <property type="protein sequence ID" value="KAK9916841.1"/>
    <property type="molecule type" value="Genomic_DNA"/>
</dbReference>
<feature type="transmembrane region" description="Helical" evidence="8">
    <location>
        <begin position="32"/>
        <end position="56"/>
    </location>
</feature>
<evidence type="ECO:0000313" key="9">
    <source>
        <dbReference type="EMBL" id="KAK9916841.1"/>
    </source>
</evidence>
<feature type="transmembrane region" description="Helical" evidence="8">
    <location>
        <begin position="316"/>
        <end position="339"/>
    </location>
</feature>
<keyword evidence="4" id="KW-1003">Cell membrane</keyword>
<comment type="similarity">
    <text evidence="2 8">Belongs to the multi antimicrobial extrusion (MATE) (TC 2.A.66.1) family.</text>
</comment>
<evidence type="ECO:0000256" key="1">
    <source>
        <dbReference type="ARBA" id="ARBA00004651"/>
    </source>
</evidence>
<dbReference type="InterPro" id="IPR002528">
    <property type="entry name" value="MATE_fam"/>
</dbReference>
<feature type="transmembrane region" description="Helical" evidence="8">
    <location>
        <begin position="381"/>
        <end position="402"/>
    </location>
</feature>
<proteinExistence type="inferred from homology"/>
<evidence type="ECO:0000256" key="5">
    <source>
        <dbReference type="ARBA" id="ARBA00022692"/>
    </source>
</evidence>
<evidence type="ECO:0000313" key="10">
    <source>
        <dbReference type="Proteomes" id="UP001491310"/>
    </source>
</evidence>
<dbReference type="CDD" id="cd13136">
    <property type="entry name" value="MATE_DinF_like"/>
    <property type="match status" value="1"/>
</dbReference>
<feature type="transmembrane region" description="Helical" evidence="8">
    <location>
        <begin position="193"/>
        <end position="213"/>
    </location>
</feature>
<feature type="transmembrane region" description="Helical" evidence="8">
    <location>
        <begin position="414"/>
        <end position="433"/>
    </location>
</feature>
<feature type="transmembrane region" description="Helical" evidence="8">
    <location>
        <begin position="166"/>
        <end position="187"/>
    </location>
</feature>
<evidence type="ECO:0000256" key="8">
    <source>
        <dbReference type="RuleBase" id="RU004914"/>
    </source>
</evidence>
<reference evidence="9 10" key="1">
    <citation type="journal article" date="2024" name="Nat. Commun.">
        <title>Phylogenomics reveals the evolutionary origins of lichenization in chlorophyte algae.</title>
        <authorList>
            <person name="Puginier C."/>
            <person name="Libourel C."/>
            <person name="Otte J."/>
            <person name="Skaloud P."/>
            <person name="Haon M."/>
            <person name="Grisel S."/>
            <person name="Petersen M."/>
            <person name="Berrin J.G."/>
            <person name="Delaux P.M."/>
            <person name="Dal Grande F."/>
            <person name="Keller J."/>
        </authorList>
    </citation>
    <scope>NUCLEOTIDE SEQUENCE [LARGE SCALE GENOMIC DNA]</scope>
    <source>
        <strain evidence="9 10">SAG 216-7</strain>
    </source>
</reference>
<comment type="caution">
    <text evidence="8">Lacks conserved residue(s) required for the propagation of feature annotation.</text>
</comment>
<keyword evidence="5 8" id="KW-0812">Transmembrane</keyword>
<keyword evidence="7 8" id="KW-0472">Membrane</keyword>
<evidence type="ECO:0000256" key="3">
    <source>
        <dbReference type="ARBA" id="ARBA00022448"/>
    </source>
</evidence>
<organism evidence="9 10">
    <name type="scientific">Coccomyxa subellipsoidea</name>
    <dbReference type="NCBI Taxonomy" id="248742"/>
    <lineage>
        <taxon>Eukaryota</taxon>
        <taxon>Viridiplantae</taxon>
        <taxon>Chlorophyta</taxon>
        <taxon>core chlorophytes</taxon>
        <taxon>Trebouxiophyceae</taxon>
        <taxon>Trebouxiophyceae incertae sedis</taxon>
        <taxon>Coccomyxaceae</taxon>
        <taxon>Coccomyxa</taxon>
    </lineage>
</organism>
<gene>
    <name evidence="9" type="ORF">WJX75_007700</name>
</gene>
<dbReference type="PIRSF" id="PIRSF006603">
    <property type="entry name" value="DinF"/>
    <property type="match status" value="1"/>
</dbReference>
<protein>
    <recommendedName>
        <fullName evidence="8">Protein DETOXIFICATION</fullName>
    </recommendedName>
    <alternativeName>
        <fullName evidence="8">Multidrug and toxic compound extrusion protein</fullName>
    </alternativeName>
</protein>
<keyword evidence="10" id="KW-1185">Reference proteome</keyword>
<feature type="transmembrane region" description="Helical" evidence="8">
    <location>
        <begin position="233"/>
        <end position="253"/>
    </location>
</feature>